<organism evidence="1 2">
    <name type="scientific">Ramazzottius varieornatus</name>
    <name type="common">Water bear</name>
    <name type="synonym">Tardigrade</name>
    <dbReference type="NCBI Taxonomy" id="947166"/>
    <lineage>
        <taxon>Eukaryota</taxon>
        <taxon>Metazoa</taxon>
        <taxon>Ecdysozoa</taxon>
        <taxon>Tardigrada</taxon>
        <taxon>Eutardigrada</taxon>
        <taxon>Parachela</taxon>
        <taxon>Hypsibioidea</taxon>
        <taxon>Ramazzottiidae</taxon>
        <taxon>Ramazzottius</taxon>
    </lineage>
</organism>
<dbReference type="AlphaFoldDB" id="A0A1D1VEM9"/>
<comment type="caution">
    <text evidence="1">The sequence shown here is derived from an EMBL/GenBank/DDBJ whole genome shotgun (WGS) entry which is preliminary data.</text>
</comment>
<name>A0A1D1VEM9_RAMVA</name>
<dbReference type="EMBL" id="BDGG01000005">
    <property type="protein sequence ID" value="GAV00105.1"/>
    <property type="molecule type" value="Genomic_DNA"/>
</dbReference>
<evidence type="ECO:0000313" key="2">
    <source>
        <dbReference type="Proteomes" id="UP000186922"/>
    </source>
</evidence>
<protein>
    <submittedName>
        <fullName evidence="1">Uncharacterized protein</fullName>
    </submittedName>
</protein>
<proteinExistence type="predicted"/>
<dbReference type="Proteomes" id="UP000186922">
    <property type="component" value="Unassembled WGS sequence"/>
</dbReference>
<evidence type="ECO:0000313" key="1">
    <source>
        <dbReference type="EMBL" id="GAV00105.1"/>
    </source>
</evidence>
<reference evidence="1 2" key="1">
    <citation type="journal article" date="2016" name="Nat. Commun.">
        <title>Extremotolerant tardigrade genome and improved radiotolerance of human cultured cells by tardigrade-unique protein.</title>
        <authorList>
            <person name="Hashimoto T."/>
            <person name="Horikawa D.D."/>
            <person name="Saito Y."/>
            <person name="Kuwahara H."/>
            <person name="Kozuka-Hata H."/>
            <person name="Shin-I T."/>
            <person name="Minakuchi Y."/>
            <person name="Ohishi K."/>
            <person name="Motoyama A."/>
            <person name="Aizu T."/>
            <person name="Enomoto A."/>
            <person name="Kondo K."/>
            <person name="Tanaka S."/>
            <person name="Hara Y."/>
            <person name="Koshikawa S."/>
            <person name="Sagara H."/>
            <person name="Miura T."/>
            <person name="Yokobori S."/>
            <person name="Miyagawa K."/>
            <person name="Suzuki Y."/>
            <person name="Kubo T."/>
            <person name="Oyama M."/>
            <person name="Kohara Y."/>
            <person name="Fujiyama A."/>
            <person name="Arakawa K."/>
            <person name="Katayama T."/>
            <person name="Toyoda A."/>
            <person name="Kunieda T."/>
        </authorList>
    </citation>
    <scope>NUCLEOTIDE SEQUENCE [LARGE SCALE GENOMIC DNA]</scope>
    <source>
        <strain evidence="1 2">YOKOZUNA-1</strain>
    </source>
</reference>
<accession>A0A1D1VEM9</accession>
<keyword evidence="2" id="KW-1185">Reference proteome</keyword>
<gene>
    <name evidence="1" type="primary">RvY_11001-1</name>
    <name evidence="1" type="synonym">RvY_11001.1</name>
    <name evidence="1" type="ORF">RvY_11001</name>
</gene>
<sequence length="150" mass="16726">MTETGMAFLELIQTTVGRSDGEKRVVLEDLTTYFPQLHCLMDLFNHVFSPIVFLNCARTLMSFISSVTLQLCRMRREDGGSSDELPFNKRKATEMTTNAQSYSYNAVVLSSGTGLLSFYVVCSEQDPKGKVELPTLSYVADIAETMVKSI</sequence>